<evidence type="ECO:0000313" key="4">
    <source>
        <dbReference type="Proteomes" id="UP000489600"/>
    </source>
</evidence>
<evidence type="ECO:0000256" key="1">
    <source>
        <dbReference type="SAM" id="MobiDB-lite"/>
    </source>
</evidence>
<feature type="transmembrane region" description="Helical" evidence="2">
    <location>
        <begin position="545"/>
        <end position="566"/>
    </location>
</feature>
<gene>
    <name evidence="3" type="ORF">ANE_LOCUS21767</name>
</gene>
<dbReference type="Proteomes" id="UP000489600">
    <property type="component" value="Unassembled WGS sequence"/>
</dbReference>
<keyword evidence="2" id="KW-1133">Transmembrane helix</keyword>
<feature type="transmembrane region" description="Helical" evidence="2">
    <location>
        <begin position="474"/>
        <end position="499"/>
    </location>
</feature>
<feature type="region of interest" description="Disordered" evidence="1">
    <location>
        <begin position="62"/>
        <end position="114"/>
    </location>
</feature>
<keyword evidence="4" id="KW-1185">Reference proteome</keyword>
<dbReference type="AlphaFoldDB" id="A0A565CCF7"/>
<name>A0A565CCF7_9BRAS</name>
<proteinExistence type="predicted"/>
<dbReference type="OrthoDB" id="1924921at2759"/>
<protein>
    <recommendedName>
        <fullName evidence="5">Membrane protein of ER body-like protein</fullName>
    </recommendedName>
</protein>
<feature type="region of interest" description="Disordered" evidence="1">
    <location>
        <begin position="126"/>
        <end position="150"/>
    </location>
</feature>
<evidence type="ECO:0000313" key="3">
    <source>
        <dbReference type="EMBL" id="VVB11323.1"/>
    </source>
</evidence>
<accession>A0A565CCF7</accession>
<dbReference type="PANTHER" id="PTHR38937">
    <property type="entry name" value="MEMBRANE PROTEIN OF ER BODY-LIKE PROTEIN"/>
    <property type="match status" value="1"/>
</dbReference>
<feature type="transmembrane region" description="Helical" evidence="2">
    <location>
        <begin position="511"/>
        <end position="533"/>
    </location>
</feature>
<evidence type="ECO:0000256" key="2">
    <source>
        <dbReference type="SAM" id="Phobius"/>
    </source>
</evidence>
<feature type="transmembrane region" description="Helical" evidence="2">
    <location>
        <begin position="416"/>
        <end position="438"/>
    </location>
</feature>
<dbReference type="EMBL" id="CABITT030000007">
    <property type="protein sequence ID" value="VVB11323.1"/>
    <property type="molecule type" value="Genomic_DNA"/>
</dbReference>
<dbReference type="InterPro" id="IPR052843">
    <property type="entry name" value="ER_body_metal_sequester"/>
</dbReference>
<comment type="caution">
    <text evidence="3">The sequence shown here is derived from an EMBL/GenBank/DDBJ whole genome shotgun (WGS) entry which is preliminary data.</text>
</comment>
<organism evidence="3 4">
    <name type="scientific">Arabis nemorensis</name>
    <dbReference type="NCBI Taxonomy" id="586526"/>
    <lineage>
        <taxon>Eukaryota</taxon>
        <taxon>Viridiplantae</taxon>
        <taxon>Streptophyta</taxon>
        <taxon>Embryophyta</taxon>
        <taxon>Tracheophyta</taxon>
        <taxon>Spermatophyta</taxon>
        <taxon>Magnoliopsida</taxon>
        <taxon>eudicotyledons</taxon>
        <taxon>Gunneridae</taxon>
        <taxon>Pentapetalae</taxon>
        <taxon>rosids</taxon>
        <taxon>malvids</taxon>
        <taxon>Brassicales</taxon>
        <taxon>Brassicaceae</taxon>
        <taxon>Arabideae</taxon>
        <taxon>Arabis</taxon>
    </lineage>
</organism>
<keyword evidence="2" id="KW-0472">Membrane</keyword>
<sequence>MENKEFGNVANAIGPTQRDLCYVLKPKVSPVLGFLGPTSFLAANSSHQLFPLSALFGSESADAEPHVHGSQTAGCFNGEKKQSESENGSTSEDNKRSPEIEQVQDVDFSTNLDQPTGDVIEEELEYEEGLGSKPVSHSESVERLMTQQRPLEEATGDSNWFKSIFRFKKKEPDVLQVGETSSVPEANRPRGNLSLPGGDMTGSTANTPSKAPAFVQGGAVNSTQVAKSPDTSKVVNNGAAIEDGQKFPPPLTEEPKLQYVSKVDASAAEGKNTSDTGRLTPIEPSRHMNISNNVTSGPDGIRIETILHAEGTHPFEETESSVTTKPDYGVANVTGVVDTGARGDITGPSSSEIDIPPVSSLEEETLGEPLLRPVVEGPVVEGRKLEILKSIVYGGLIESVTSLGVISSAAGSGASMLNILVLGIANLLGGLILIIHNLQELRDEEPRRTTTENNQTNGQEEGRYKRLLGRRDNFTLHASVAILSFIIVGLLPPVVYYFSFNKSYNKHTKDYKVASVFGASLLCIVLLAIAKAHAKTPRGSYLKSALYYTMIAVSVSGISYVVGNFVDQLLEKYGWSDGTETPAGEMMLSLMGRKAGSFGYSSSY</sequence>
<evidence type="ECO:0008006" key="5">
    <source>
        <dbReference type="Google" id="ProtNLM"/>
    </source>
</evidence>
<keyword evidence="2" id="KW-0812">Transmembrane</keyword>
<dbReference type="PANTHER" id="PTHR38937:SF2">
    <property type="entry name" value="MEMBRANE PROTEIN OF ER BODY-LIKE PROTEIN ISOFORM X1"/>
    <property type="match status" value="1"/>
</dbReference>
<reference evidence="3" key="1">
    <citation type="submission" date="2019-07" db="EMBL/GenBank/DDBJ databases">
        <authorList>
            <person name="Dittberner H."/>
        </authorList>
    </citation>
    <scope>NUCLEOTIDE SEQUENCE [LARGE SCALE GENOMIC DNA]</scope>
</reference>
<feature type="region of interest" description="Disordered" evidence="1">
    <location>
        <begin position="265"/>
        <end position="299"/>
    </location>
</feature>